<dbReference type="AlphaFoldDB" id="A0A9K3D9R1"/>
<evidence type="ECO:0000313" key="1">
    <source>
        <dbReference type="EMBL" id="GIQ90980.1"/>
    </source>
</evidence>
<comment type="caution">
    <text evidence="1">The sequence shown here is derived from an EMBL/GenBank/DDBJ whole genome shotgun (WGS) entry which is preliminary data.</text>
</comment>
<keyword evidence="2" id="KW-1185">Reference proteome</keyword>
<name>A0A9K3D9R1_9EUKA</name>
<dbReference type="EMBL" id="BDIP01006961">
    <property type="protein sequence ID" value="GIQ90980.1"/>
    <property type="molecule type" value="Genomic_DNA"/>
</dbReference>
<reference evidence="1 2" key="1">
    <citation type="journal article" date="2018" name="PLoS ONE">
        <title>The draft genome of Kipferlia bialata reveals reductive genome evolution in fornicate parasites.</title>
        <authorList>
            <person name="Tanifuji G."/>
            <person name="Takabayashi S."/>
            <person name="Kume K."/>
            <person name="Takagi M."/>
            <person name="Nakayama T."/>
            <person name="Kamikawa R."/>
            <person name="Inagaki Y."/>
            <person name="Hashimoto T."/>
        </authorList>
    </citation>
    <scope>NUCLEOTIDE SEQUENCE [LARGE SCALE GENOMIC DNA]</scope>
    <source>
        <strain evidence="1">NY0173</strain>
    </source>
</reference>
<evidence type="ECO:0000313" key="2">
    <source>
        <dbReference type="Proteomes" id="UP000265618"/>
    </source>
</evidence>
<dbReference type="Proteomes" id="UP000265618">
    <property type="component" value="Unassembled WGS sequence"/>
</dbReference>
<proteinExistence type="predicted"/>
<sequence length="32" mass="3680">MAGTAGRYAKRGLYREQFNGLMRKNFIDTVNT</sequence>
<protein>
    <submittedName>
        <fullName evidence="1">Uncharacterized protein</fullName>
    </submittedName>
</protein>
<organism evidence="1 2">
    <name type="scientific">Kipferlia bialata</name>
    <dbReference type="NCBI Taxonomy" id="797122"/>
    <lineage>
        <taxon>Eukaryota</taxon>
        <taxon>Metamonada</taxon>
        <taxon>Carpediemonas-like organisms</taxon>
        <taxon>Kipferlia</taxon>
    </lineage>
</organism>
<accession>A0A9K3D9R1</accession>
<feature type="non-terminal residue" evidence="1">
    <location>
        <position position="32"/>
    </location>
</feature>
<gene>
    <name evidence="1" type="ORF">KIPB_014003</name>
</gene>